<name>A0AA36J6Z4_9DINO</name>
<evidence type="ECO:0000313" key="2">
    <source>
        <dbReference type="Proteomes" id="UP001178507"/>
    </source>
</evidence>
<gene>
    <name evidence="1" type="ORF">EVOR1521_LOCUS23135</name>
</gene>
<dbReference type="AlphaFoldDB" id="A0AA36J6Z4"/>
<dbReference type="EMBL" id="CAUJNA010003343">
    <property type="protein sequence ID" value="CAJ1399631.1"/>
    <property type="molecule type" value="Genomic_DNA"/>
</dbReference>
<evidence type="ECO:0000313" key="1">
    <source>
        <dbReference type="EMBL" id="CAJ1399631.1"/>
    </source>
</evidence>
<accession>A0AA36J6Z4</accession>
<keyword evidence="2" id="KW-1185">Reference proteome</keyword>
<organism evidence="1 2">
    <name type="scientific">Effrenium voratum</name>
    <dbReference type="NCBI Taxonomy" id="2562239"/>
    <lineage>
        <taxon>Eukaryota</taxon>
        <taxon>Sar</taxon>
        <taxon>Alveolata</taxon>
        <taxon>Dinophyceae</taxon>
        <taxon>Suessiales</taxon>
        <taxon>Symbiodiniaceae</taxon>
        <taxon>Effrenium</taxon>
    </lineage>
</organism>
<proteinExistence type="predicted"/>
<sequence>MAPRSWGATALRSCCGWASVGAWTRTETPTTAWAAVAWGARRRARGCAPTGPRAV</sequence>
<reference evidence="1" key="1">
    <citation type="submission" date="2023-08" db="EMBL/GenBank/DDBJ databases">
        <authorList>
            <person name="Chen Y."/>
            <person name="Shah S."/>
            <person name="Dougan E. K."/>
            <person name="Thang M."/>
            <person name="Chan C."/>
        </authorList>
    </citation>
    <scope>NUCLEOTIDE SEQUENCE</scope>
</reference>
<dbReference type="Proteomes" id="UP001178507">
    <property type="component" value="Unassembled WGS sequence"/>
</dbReference>
<protein>
    <submittedName>
        <fullName evidence="1">Uncharacterized protein</fullName>
    </submittedName>
</protein>
<comment type="caution">
    <text evidence="1">The sequence shown here is derived from an EMBL/GenBank/DDBJ whole genome shotgun (WGS) entry which is preliminary data.</text>
</comment>